<dbReference type="PROSITE" id="PS51668">
    <property type="entry name" value="TSAA_2"/>
    <property type="match status" value="1"/>
</dbReference>
<dbReference type="Proteomes" id="UP000543836">
    <property type="component" value="Unassembled WGS sequence"/>
</dbReference>
<dbReference type="Gene3D" id="2.40.30.70">
    <property type="entry name" value="YaeB-like"/>
    <property type="match status" value="1"/>
</dbReference>
<evidence type="ECO:0000313" key="5">
    <source>
        <dbReference type="Proteomes" id="UP000543836"/>
    </source>
</evidence>
<dbReference type="NCBIfam" id="TIGR00104">
    <property type="entry name" value="tRNA_TsaA"/>
    <property type="match status" value="1"/>
</dbReference>
<dbReference type="Pfam" id="PF01980">
    <property type="entry name" value="TrmO_N"/>
    <property type="match status" value="1"/>
</dbReference>
<dbReference type="InterPro" id="IPR036414">
    <property type="entry name" value="YaeB_N_sf"/>
</dbReference>
<dbReference type="SUPFAM" id="SSF118196">
    <property type="entry name" value="YaeB-like"/>
    <property type="match status" value="1"/>
</dbReference>
<dbReference type="InterPro" id="IPR036413">
    <property type="entry name" value="YaeB-like_sf"/>
</dbReference>
<evidence type="ECO:0000259" key="3">
    <source>
        <dbReference type="PROSITE" id="PS51668"/>
    </source>
</evidence>
<keyword evidence="1" id="KW-0949">S-adenosyl-L-methionine</keyword>
<proteinExistence type="inferred from homology"/>
<evidence type="ECO:0000313" key="4">
    <source>
        <dbReference type="EMBL" id="MBB4567576.1"/>
    </source>
</evidence>
<keyword evidence="5" id="KW-1185">Reference proteome</keyword>
<keyword evidence="4" id="KW-0808">Transferase</keyword>
<dbReference type="PANTHER" id="PTHR12818">
    <property type="entry name" value="TRNA (ADENINE(37)-N6)-METHYLTRANSFERASE"/>
    <property type="match status" value="1"/>
</dbReference>
<dbReference type="RefSeq" id="WP_028750968.1">
    <property type="nucleotide sequence ID" value="NZ_JACIIG010000003.1"/>
</dbReference>
<dbReference type="InterPro" id="IPR040372">
    <property type="entry name" value="YaeB-like"/>
</dbReference>
<sequence length="176" mass="19516">MVRENEIRENEVAIAPPAATDAGLVFIGRISTPWTSRMETPRQGRHDGPLCRIEIFEPWVPALKDVENFERLEILYWLDRSRRDLVLQSPASNGKVHGTFSLRSPVRPNPIGTSIVKLEAVEGAVLLVRGLDCLDGTPLLDLKPDRTLFKPIAPPQPGDFQAGDGKTAHYCQKAQA</sequence>
<evidence type="ECO:0000256" key="1">
    <source>
        <dbReference type="ARBA" id="ARBA00022691"/>
    </source>
</evidence>
<keyword evidence="4" id="KW-0489">Methyltransferase</keyword>
<dbReference type="InterPro" id="IPR023370">
    <property type="entry name" value="TrmO-like_N"/>
</dbReference>
<evidence type="ECO:0000256" key="2">
    <source>
        <dbReference type="ARBA" id="ARBA00033753"/>
    </source>
</evidence>
<accession>A0A7W6ZRV9</accession>
<dbReference type="GO" id="GO:0008168">
    <property type="term" value="F:methyltransferase activity"/>
    <property type="evidence" value="ECO:0007669"/>
    <property type="project" value="UniProtKB-KW"/>
</dbReference>
<organism evidence="4 5">
    <name type="scientific">Rhizobium leucaenae</name>
    <dbReference type="NCBI Taxonomy" id="29450"/>
    <lineage>
        <taxon>Bacteria</taxon>
        <taxon>Pseudomonadati</taxon>
        <taxon>Pseudomonadota</taxon>
        <taxon>Alphaproteobacteria</taxon>
        <taxon>Hyphomicrobiales</taxon>
        <taxon>Rhizobiaceae</taxon>
        <taxon>Rhizobium/Agrobacterium group</taxon>
        <taxon>Rhizobium</taxon>
    </lineage>
</organism>
<feature type="domain" description="TsaA-like" evidence="3">
    <location>
        <begin position="24"/>
        <end position="154"/>
    </location>
</feature>
<dbReference type="CDD" id="cd09281">
    <property type="entry name" value="UPF0066"/>
    <property type="match status" value="1"/>
</dbReference>
<dbReference type="PANTHER" id="PTHR12818:SF0">
    <property type="entry name" value="TRNA (ADENINE(37)-N6)-METHYLTRANSFERASE"/>
    <property type="match status" value="1"/>
</dbReference>
<reference evidence="4 5" key="1">
    <citation type="submission" date="2020-08" db="EMBL/GenBank/DDBJ databases">
        <title>Genomic Encyclopedia of Type Strains, Phase IV (KMG-V): Genome sequencing to study the core and pangenomes of soil and plant-associated prokaryotes.</title>
        <authorList>
            <person name="Whitman W."/>
        </authorList>
    </citation>
    <scope>NUCLEOTIDE SEQUENCE [LARGE SCALE GENOMIC DNA]</scope>
    <source>
        <strain evidence="4 5">SEMIA 492</strain>
    </source>
</reference>
<comment type="caution">
    <text evidence="4">The sequence shown here is derived from an EMBL/GenBank/DDBJ whole genome shotgun (WGS) entry which is preliminary data.</text>
</comment>
<dbReference type="EMBL" id="JACIIG010000003">
    <property type="protein sequence ID" value="MBB4567576.1"/>
    <property type="molecule type" value="Genomic_DNA"/>
</dbReference>
<dbReference type="AlphaFoldDB" id="A0A7W6ZRV9"/>
<comment type="similarity">
    <text evidence="2">Belongs to the tRNA methyltransferase O family.</text>
</comment>
<dbReference type="GO" id="GO:0032259">
    <property type="term" value="P:methylation"/>
    <property type="evidence" value="ECO:0007669"/>
    <property type="project" value="UniProtKB-KW"/>
</dbReference>
<dbReference type="OrthoDB" id="9804309at2"/>
<gene>
    <name evidence="4" type="ORF">GGE60_001679</name>
</gene>
<name>A0A7W6ZRV9_9HYPH</name>
<protein>
    <submittedName>
        <fullName evidence="4">tRNA-Thr(GGU) m(6)t(6)A37 methyltransferase TsaA</fullName>
    </submittedName>
</protein>